<dbReference type="SUPFAM" id="SSF158446">
    <property type="entry name" value="IVS-encoded protein-like"/>
    <property type="match status" value="1"/>
</dbReference>
<organism evidence="1 2">
    <name type="scientific">Orenia marismortui</name>
    <dbReference type="NCBI Taxonomy" id="46469"/>
    <lineage>
        <taxon>Bacteria</taxon>
        <taxon>Bacillati</taxon>
        <taxon>Bacillota</taxon>
        <taxon>Clostridia</taxon>
        <taxon>Halanaerobiales</taxon>
        <taxon>Halobacteroidaceae</taxon>
        <taxon>Orenia</taxon>
    </lineage>
</organism>
<dbReference type="Gene3D" id="1.20.1440.60">
    <property type="entry name" value="23S rRNA-intervening sequence"/>
    <property type="match status" value="1"/>
</dbReference>
<dbReference type="PANTHER" id="PTHR38471:SF2">
    <property type="entry name" value="FOUR HELIX BUNDLE PROTEIN"/>
    <property type="match status" value="1"/>
</dbReference>
<keyword evidence="2" id="KW-1185">Reference proteome</keyword>
<comment type="caution">
    <text evidence="1">The sequence shown here is derived from an EMBL/GenBank/DDBJ whole genome shotgun (WGS) entry which is preliminary data.</text>
</comment>
<name>A0A4R8H0W8_9FIRM</name>
<protein>
    <submittedName>
        <fullName evidence="1">Four helix bundle protein</fullName>
    </submittedName>
</protein>
<dbReference type="RefSeq" id="WP_134115205.1">
    <property type="nucleotide sequence ID" value="NZ_SOEG01000004.1"/>
</dbReference>
<dbReference type="AlphaFoldDB" id="A0A4R8H0W8"/>
<dbReference type="Proteomes" id="UP000295832">
    <property type="component" value="Unassembled WGS sequence"/>
</dbReference>
<dbReference type="PANTHER" id="PTHR38471">
    <property type="entry name" value="FOUR HELIX BUNDLE PROTEIN"/>
    <property type="match status" value="1"/>
</dbReference>
<evidence type="ECO:0000313" key="1">
    <source>
        <dbReference type="EMBL" id="TDX52964.1"/>
    </source>
</evidence>
<dbReference type="PIRSF" id="PIRSF035652">
    <property type="entry name" value="CHP02436"/>
    <property type="match status" value="1"/>
</dbReference>
<sequence length="119" mass="13632">MRKEDSIVYQKSFDFSVRIIKLHKYLCKEKKEYVLAKQLLRSGTSIGANISEGLAGQSDRDFIAKFSISLKEAMETEYWIDLLVAADILNRNMVKTLLCELKEIIKILTKAIKTTKSRG</sequence>
<dbReference type="Pfam" id="PF05635">
    <property type="entry name" value="23S_rRNA_IVP"/>
    <property type="match status" value="1"/>
</dbReference>
<gene>
    <name evidence="1" type="ORF">C7959_10490</name>
</gene>
<accession>A0A4R8H0W8</accession>
<proteinExistence type="predicted"/>
<dbReference type="InterPro" id="IPR012657">
    <property type="entry name" value="23S_rRNA-intervening_sequence"/>
</dbReference>
<evidence type="ECO:0000313" key="2">
    <source>
        <dbReference type="Proteomes" id="UP000295832"/>
    </source>
</evidence>
<dbReference type="EMBL" id="SOEG01000004">
    <property type="protein sequence ID" value="TDX52964.1"/>
    <property type="molecule type" value="Genomic_DNA"/>
</dbReference>
<reference evidence="1 2" key="1">
    <citation type="submission" date="2019-03" db="EMBL/GenBank/DDBJ databases">
        <title>Subsurface microbial communities from deep shales in Ohio and West Virginia, USA.</title>
        <authorList>
            <person name="Wrighton K."/>
        </authorList>
    </citation>
    <scope>NUCLEOTIDE SEQUENCE [LARGE SCALE GENOMIC DNA]</scope>
    <source>
        <strain evidence="1 2">MSL 6dP</strain>
    </source>
</reference>
<dbReference type="NCBIfam" id="TIGR02436">
    <property type="entry name" value="four helix bundle protein"/>
    <property type="match status" value="1"/>
</dbReference>
<dbReference type="InterPro" id="IPR036583">
    <property type="entry name" value="23S_rRNA_IVS_sf"/>
</dbReference>